<sequence>MSPTSPNGCQIGVVRMRVASSRKTPLTDFVEHYIKGSNTALYLPSFDCLAIWLSPHKFAGPIKRYEHKRCRRSIPTATAQDDMDLVDKEEHRADQISQMGRCGAANRKKLKPCIPKVNNVDLVAKMIPPGETITRNAGIFQQPIFRAFSTLGMRNRTQSFLIVLVMAQPCHYDRFQLLTLHGFGRYGHISDWQDTRKSAVTSCFHSSVVQTVVNNSQTVPLLAFIGFSSSYDCNQCDNLYPM</sequence>
<proteinExistence type="predicted"/>
<keyword evidence="2" id="KW-1185">Reference proteome</keyword>
<evidence type="ECO:0000313" key="2">
    <source>
        <dbReference type="Proteomes" id="UP000008909"/>
    </source>
</evidence>
<reference key="2">
    <citation type="submission" date="2011-10" db="EMBL/GenBank/DDBJ databases">
        <title>The genome and transcriptome sequence of Clonorchis sinensis provide insights into the carcinogenic liver fluke.</title>
        <authorList>
            <person name="Wang X."/>
            <person name="Huang Y."/>
            <person name="Chen W."/>
            <person name="Liu H."/>
            <person name="Guo L."/>
            <person name="Chen Y."/>
            <person name="Luo F."/>
            <person name="Zhou W."/>
            <person name="Sun J."/>
            <person name="Mao Q."/>
            <person name="Liang P."/>
            <person name="Zhou C."/>
            <person name="Tian Y."/>
            <person name="Men J."/>
            <person name="Lv X."/>
            <person name="Huang L."/>
            <person name="Zhou J."/>
            <person name="Hu Y."/>
            <person name="Li R."/>
            <person name="Zhang F."/>
            <person name="Lei H."/>
            <person name="Li X."/>
            <person name="Hu X."/>
            <person name="Liang C."/>
            <person name="Xu J."/>
            <person name="Wu Z."/>
            <person name="Yu X."/>
        </authorList>
    </citation>
    <scope>NUCLEOTIDE SEQUENCE</scope>
    <source>
        <strain>Henan</strain>
    </source>
</reference>
<accession>G7YVY2</accession>
<reference evidence="1" key="1">
    <citation type="journal article" date="2011" name="Genome Biol.">
        <title>The draft genome of the carcinogenic human liver fluke Clonorchis sinensis.</title>
        <authorList>
            <person name="Wang X."/>
            <person name="Chen W."/>
            <person name="Huang Y."/>
            <person name="Sun J."/>
            <person name="Men J."/>
            <person name="Liu H."/>
            <person name="Luo F."/>
            <person name="Guo L."/>
            <person name="Lv X."/>
            <person name="Deng C."/>
            <person name="Zhou C."/>
            <person name="Fan Y."/>
            <person name="Li X."/>
            <person name="Huang L."/>
            <person name="Hu Y."/>
            <person name="Liang C."/>
            <person name="Hu X."/>
            <person name="Xu J."/>
            <person name="Yu X."/>
        </authorList>
    </citation>
    <scope>NUCLEOTIDE SEQUENCE [LARGE SCALE GENOMIC DNA]</scope>
    <source>
        <strain evidence="1">Henan</strain>
    </source>
</reference>
<organism evidence="1 2">
    <name type="scientific">Clonorchis sinensis</name>
    <name type="common">Chinese liver fluke</name>
    <dbReference type="NCBI Taxonomy" id="79923"/>
    <lineage>
        <taxon>Eukaryota</taxon>
        <taxon>Metazoa</taxon>
        <taxon>Spiralia</taxon>
        <taxon>Lophotrochozoa</taxon>
        <taxon>Platyhelminthes</taxon>
        <taxon>Trematoda</taxon>
        <taxon>Digenea</taxon>
        <taxon>Opisthorchiida</taxon>
        <taxon>Opisthorchiata</taxon>
        <taxon>Opisthorchiidae</taxon>
        <taxon>Clonorchis</taxon>
    </lineage>
</organism>
<protein>
    <submittedName>
        <fullName evidence="1">Uncharacterized protein</fullName>
    </submittedName>
</protein>
<gene>
    <name evidence="1" type="ORF">CLF_112187</name>
</gene>
<dbReference type="Proteomes" id="UP000008909">
    <property type="component" value="Unassembled WGS sequence"/>
</dbReference>
<evidence type="ECO:0000313" key="1">
    <source>
        <dbReference type="EMBL" id="GAA57112.1"/>
    </source>
</evidence>
<dbReference type="AlphaFoldDB" id="G7YVY2"/>
<dbReference type="EMBL" id="DF144548">
    <property type="protein sequence ID" value="GAA57112.1"/>
    <property type="molecule type" value="Genomic_DNA"/>
</dbReference>
<name>G7YVY2_CLOSI</name>